<dbReference type="InterPro" id="IPR005702">
    <property type="entry name" value="Wzc-like_C"/>
</dbReference>
<keyword evidence="1" id="KW-0808">Transferase</keyword>
<evidence type="ECO:0000256" key="2">
    <source>
        <dbReference type="ARBA" id="ARBA00022741"/>
    </source>
</evidence>
<accession>A0A382VEF0</accession>
<sequence>TVRTAYKMLRTRILQTMRTNGWNSLAITSAGQGDGKTLTAINLAISLAGDVNHHVCLVDLDMKRSSVAKYLGLESEKGISDCLKDEYNLENIIVKPDIERLYIVPNVTIEDQTSELLSSPEMRHTASQLVQDPNRIIIYDMPPVLAADDMLAFSPYVDAILVVVAEGVTPRTDVMRVRELLADMNVIGTLLNRSDEKTAAYY</sequence>
<dbReference type="CDD" id="cd05387">
    <property type="entry name" value="BY-kinase"/>
    <property type="match status" value="1"/>
</dbReference>
<keyword evidence="4" id="KW-0067">ATP-binding</keyword>
<protein>
    <recommendedName>
        <fullName evidence="6">AAA domain-containing protein</fullName>
    </recommendedName>
</protein>
<evidence type="ECO:0000256" key="4">
    <source>
        <dbReference type="ARBA" id="ARBA00022840"/>
    </source>
</evidence>
<dbReference type="PANTHER" id="PTHR32309">
    <property type="entry name" value="TYROSINE-PROTEIN KINASE"/>
    <property type="match status" value="1"/>
</dbReference>
<dbReference type="SUPFAM" id="SSF52540">
    <property type="entry name" value="P-loop containing nucleoside triphosphate hydrolases"/>
    <property type="match status" value="1"/>
</dbReference>
<organism evidence="7">
    <name type="scientific">marine metagenome</name>
    <dbReference type="NCBI Taxonomy" id="408172"/>
    <lineage>
        <taxon>unclassified sequences</taxon>
        <taxon>metagenomes</taxon>
        <taxon>ecological metagenomes</taxon>
    </lineage>
</organism>
<proteinExistence type="predicted"/>
<feature type="domain" description="AAA" evidence="6">
    <location>
        <begin position="27"/>
        <end position="152"/>
    </location>
</feature>
<dbReference type="InterPro" id="IPR027417">
    <property type="entry name" value="P-loop_NTPase"/>
</dbReference>
<feature type="non-terminal residue" evidence="7">
    <location>
        <position position="1"/>
    </location>
</feature>
<dbReference type="PANTHER" id="PTHR32309:SF31">
    <property type="entry name" value="CAPSULAR EXOPOLYSACCHARIDE FAMILY"/>
    <property type="match status" value="1"/>
</dbReference>
<keyword evidence="3" id="KW-0418">Kinase</keyword>
<evidence type="ECO:0000256" key="5">
    <source>
        <dbReference type="ARBA" id="ARBA00023137"/>
    </source>
</evidence>
<dbReference type="AlphaFoldDB" id="A0A382VEF0"/>
<keyword evidence="2" id="KW-0547">Nucleotide-binding</keyword>
<evidence type="ECO:0000313" key="7">
    <source>
        <dbReference type="EMBL" id="SVD44268.1"/>
    </source>
</evidence>
<dbReference type="InterPro" id="IPR025669">
    <property type="entry name" value="AAA_dom"/>
</dbReference>
<dbReference type="EMBL" id="UINC01150943">
    <property type="protein sequence ID" value="SVD44268.1"/>
    <property type="molecule type" value="Genomic_DNA"/>
</dbReference>
<dbReference type="Gene3D" id="3.40.50.300">
    <property type="entry name" value="P-loop containing nucleotide triphosphate hydrolases"/>
    <property type="match status" value="1"/>
</dbReference>
<evidence type="ECO:0000256" key="3">
    <source>
        <dbReference type="ARBA" id="ARBA00022777"/>
    </source>
</evidence>
<name>A0A382VEF0_9ZZZZ</name>
<keyword evidence="5" id="KW-0829">Tyrosine-protein kinase</keyword>
<dbReference type="Pfam" id="PF13614">
    <property type="entry name" value="AAA_31"/>
    <property type="match status" value="1"/>
</dbReference>
<gene>
    <name evidence="7" type="ORF">METZ01_LOCUS397122</name>
</gene>
<evidence type="ECO:0000259" key="6">
    <source>
        <dbReference type="Pfam" id="PF13614"/>
    </source>
</evidence>
<evidence type="ECO:0000256" key="1">
    <source>
        <dbReference type="ARBA" id="ARBA00022679"/>
    </source>
</evidence>
<reference evidence="7" key="1">
    <citation type="submission" date="2018-05" db="EMBL/GenBank/DDBJ databases">
        <authorList>
            <person name="Lanie J.A."/>
            <person name="Ng W.-L."/>
            <person name="Kazmierczak K.M."/>
            <person name="Andrzejewski T.M."/>
            <person name="Davidsen T.M."/>
            <person name="Wayne K.J."/>
            <person name="Tettelin H."/>
            <person name="Glass J.I."/>
            <person name="Rusch D."/>
            <person name="Podicherti R."/>
            <person name="Tsui H.-C.T."/>
            <person name="Winkler M.E."/>
        </authorList>
    </citation>
    <scope>NUCLEOTIDE SEQUENCE</scope>
</reference>
<dbReference type="InterPro" id="IPR050445">
    <property type="entry name" value="Bact_polysacc_biosynth/exp"/>
</dbReference>